<dbReference type="PROSITE" id="PS00829">
    <property type="entry name" value="GREAB_1"/>
    <property type="match status" value="1"/>
</dbReference>
<dbReference type="PANTHER" id="PTHR30437">
    <property type="entry name" value="TRANSCRIPTION ELONGATION FACTOR GREA"/>
    <property type="match status" value="1"/>
</dbReference>
<evidence type="ECO:0000256" key="1">
    <source>
        <dbReference type="ARBA" id="ARBA00023015"/>
    </source>
</evidence>
<feature type="domain" description="Transcription elongation factor GreA/GreB N-terminal" evidence="7">
    <location>
        <begin position="62"/>
        <end position="132"/>
    </location>
</feature>
<keyword evidence="8" id="KW-0648">Protein biosynthesis</keyword>
<evidence type="ECO:0000256" key="4">
    <source>
        <dbReference type="HAMAP-Rule" id="MF_00930"/>
    </source>
</evidence>
<feature type="domain" description="Transcription elongation factor GreA/GreB C-terminal" evidence="6">
    <location>
        <begin position="141"/>
        <end position="215"/>
    </location>
</feature>
<keyword evidence="2 4" id="KW-0238">DNA-binding</keyword>
<feature type="region of interest" description="Disordered" evidence="5">
    <location>
        <begin position="1"/>
        <end position="22"/>
    </location>
</feature>
<dbReference type="InterPro" id="IPR028624">
    <property type="entry name" value="Tscrpt_elong_fac_GreA/B"/>
</dbReference>
<dbReference type="GO" id="GO:0070063">
    <property type="term" value="F:RNA polymerase binding"/>
    <property type="evidence" value="ECO:0007669"/>
    <property type="project" value="InterPro"/>
</dbReference>
<reference evidence="8" key="1">
    <citation type="submission" date="2021-02" db="EMBL/GenBank/DDBJ databases">
        <title>Genome sequence of Rhodospirillales sp. strain TMPK1 isolated from soil.</title>
        <authorList>
            <person name="Nakai R."/>
            <person name="Kusada H."/>
            <person name="Tamaki H."/>
        </authorList>
    </citation>
    <scope>NUCLEOTIDE SEQUENCE</scope>
    <source>
        <strain evidence="8">TMPK1</strain>
    </source>
</reference>
<dbReference type="EMBL" id="BOPV01000001">
    <property type="protein sequence ID" value="GIL38026.1"/>
    <property type="molecule type" value="Genomic_DNA"/>
</dbReference>
<dbReference type="Gene3D" id="1.10.287.180">
    <property type="entry name" value="Transcription elongation factor, GreA/GreB, N-terminal domain"/>
    <property type="match status" value="1"/>
</dbReference>
<sequence length="219" mass="24789">MTRTVRFGSPKVQDEHGELPARWVSKQQAELMSKAFTREDAGTPEEEDDDVALPALPAGAKNYITPAGWQRMQDELKQLRRVERPKVVEVVSWAAGNGDRSENGDYLYGKKRLREIDRRIRFLGKRLEIAEVVDPDKQTRHDRVFFGATVTYVATSTDKEHTVTIVGADEADTERNRISWLSPVARALLKAEVGDEVAVQTPGGRETLEVLRIRYDKID</sequence>
<dbReference type="Proteomes" id="UP000681075">
    <property type="component" value="Unassembled WGS sequence"/>
</dbReference>
<dbReference type="InterPro" id="IPR036953">
    <property type="entry name" value="GreA/GreB_C_sf"/>
</dbReference>
<evidence type="ECO:0000313" key="9">
    <source>
        <dbReference type="Proteomes" id="UP000681075"/>
    </source>
</evidence>
<dbReference type="InterPro" id="IPR022691">
    <property type="entry name" value="Tscrpt_elong_fac_GreA/B_N"/>
</dbReference>
<dbReference type="AlphaFoldDB" id="A0A8S8XA52"/>
<evidence type="ECO:0000256" key="3">
    <source>
        <dbReference type="ARBA" id="ARBA00023163"/>
    </source>
</evidence>
<evidence type="ECO:0000259" key="6">
    <source>
        <dbReference type="Pfam" id="PF01272"/>
    </source>
</evidence>
<dbReference type="Gene3D" id="3.10.50.30">
    <property type="entry name" value="Transcription elongation factor, GreA/GreB, C-terminal domain"/>
    <property type="match status" value="1"/>
</dbReference>
<comment type="function">
    <text evidence="4">Necessary for efficient RNA polymerase transcription elongation past template-encoded arresting sites. The arresting sites in DNA have the property of trapping a certain fraction of elongating RNA polymerases that pass through, resulting in locked ternary complexes. Cleavage of the nascent transcript by cleavage factors such as GreA or GreB allows the resumption of elongation from the new 3'terminus. GreB releases sequences of up to 9 nucleotides in length.</text>
</comment>
<keyword evidence="1 4" id="KW-0805">Transcription regulation</keyword>
<dbReference type="GO" id="GO:0032784">
    <property type="term" value="P:regulation of DNA-templated transcription elongation"/>
    <property type="evidence" value="ECO:0007669"/>
    <property type="project" value="UniProtKB-UniRule"/>
</dbReference>
<dbReference type="SUPFAM" id="SSF54534">
    <property type="entry name" value="FKBP-like"/>
    <property type="match status" value="1"/>
</dbReference>
<gene>
    <name evidence="4 8" type="primary">greB</name>
    <name evidence="8" type="ORF">TMPK1_02630</name>
</gene>
<keyword evidence="3 4" id="KW-0804">Transcription</keyword>
<comment type="caution">
    <text evidence="8">The sequence shown here is derived from an EMBL/GenBank/DDBJ whole genome shotgun (WGS) entry which is preliminary data.</text>
</comment>
<evidence type="ECO:0000256" key="5">
    <source>
        <dbReference type="SAM" id="MobiDB-lite"/>
    </source>
</evidence>
<comment type="similarity">
    <text evidence="4">Belongs to the GreA/GreB family. GreB subfamily.</text>
</comment>
<dbReference type="GO" id="GO:0006354">
    <property type="term" value="P:DNA-templated transcription elongation"/>
    <property type="evidence" value="ECO:0007669"/>
    <property type="project" value="TreeGrafter"/>
</dbReference>
<accession>A0A8S8XA52</accession>
<keyword evidence="8" id="KW-0251">Elongation factor</keyword>
<dbReference type="NCBIfam" id="TIGR01461">
    <property type="entry name" value="greB"/>
    <property type="match status" value="1"/>
</dbReference>
<dbReference type="HAMAP" id="MF_00930">
    <property type="entry name" value="GreB"/>
    <property type="match status" value="1"/>
</dbReference>
<dbReference type="SUPFAM" id="SSF46557">
    <property type="entry name" value="GreA transcript cleavage protein, N-terminal domain"/>
    <property type="match status" value="1"/>
</dbReference>
<dbReference type="Pfam" id="PF01272">
    <property type="entry name" value="GreA_GreB"/>
    <property type="match status" value="1"/>
</dbReference>
<dbReference type="InterPro" id="IPR036805">
    <property type="entry name" value="Tscrpt_elong_fac_GreA/B_N_sf"/>
</dbReference>
<dbReference type="Pfam" id="PF03449">
    <property type="entry name" value="GreA_GreB_N"/>
    <property type="match status" value="1"/>
</dbReference>
<evidence type="ECO:0000313" key="8">
    <source>
        <dbReference type="EMBL" id="GIL38026.1"/>
    </source>
</evidence>
<dbReference type="FunFam" id="3.10.50.30:FF:000001">
    <property type="entry name" value="Transcription elongation factor GreA"/>
    <property type="match status" value="1"/>
</dbReference>
<evidence type="ECO:0000259" key="7">
    <source>
        <dbReference type="Pfam" id="PF03449"/>
    </source>
</evidence>
<dbReference type="InterPro" id="IPR018151">
    <property type="entry name" value="TF_GreA/GreB_CS"/>
</dbReference>
<dbReference type="FunFam" id="1.10.287.180:FF:000001">
    <property type="entry name" value="Transcription elongation factor GreA"/>
    <property type="match status" value="1"/>
</dbReference>
<organism evidence="8 9">
    <name type="scientific">Roseiterribacter gracilis</name>
    <dbReference type="NCBI Taxonomy" id="2812848"/>
    <lineage>
        <taxon>Bacteria</taxon>
        <taxon>Pseudomonadati</taxon>
        <taxon>Pseudomonadota</taxon>
        <taxon>Alphaproteobacteria</taxon>
        <taxon>Rhodospirillales</taxon>
        <taxon>Roseiterribacteraceae</taxon>
        <taxon>Roseiterribacter</taxon>
    </lineage>
</organism>
<keyword evidence="9" id="KW-1185">Reference proteome</keyword>
<dbReference type="HAMAP" id="MF_00105">
    <property type="entry name" value="GreA_GreB"/>
    <property type="match status" value="1"/>
</dbReference>
<proteinExistence type="inferred from homology"/>
<name>A0A8S8XA52_9PROT</name>
<dbReference type="InterPro" id="IPR001437">
    <property type="entry name" value="Tscrpt_elong_fac_GreA/B_C"/>
</dbReference>
<evidence type="ECO:0000256" key="2">
    <source>
        <dbReference type="ARBA" id="ARBA00023125"/>
    </source>
</evidence>
<dbReference type="NCBIfam" id="NF002506">
    <property type="entry name" value="PRK01885.1"/>
    <property type="match status" value="1"/>
</dbReference>
<dbReference type="InterPro" id="IPR023459">
    <property type="entry name" value="Tscrpt_elong_fac_GreA/B_fam"/>
</dbReference>
<dbReference type="GO" id="GO:0003677">
    <property type="term" value="F:DNA binding"/>
    <property type="evidence" value="ECO:0007669"/>
    <property type="project" value="UniProtKB-UniRule"/>
</dbReference>
<dbReference type="PANTHER" id="PTHR30437:SF6">
    <property type="entry name" value="TRANSCRIPTION ELONGATION FACTOR GREB"/>
    <property type="match status" value="1"/>
</dbReference>
<protein>
    <recommendedName>
        <fullName evidence="4">Transcription elongation factor GreB</fullName>
    </recommendedName>
    <alternativeName>
        <fullName evidence="4">Transcript cleavage factor GreB</fullName>
    </alternativeName>
</protein>
<dbReference type="PROSITE" id="PS00830">
    <property type="entry name" value="GREAB_2"/>
    <property type="match status" value="1"/>
</dbReference>
<dbReference type="InterPro" id="IPR006358">
    <property type="entry name" value="Tscrpt_elong_fac_GreB"/>
</dbReference>
<dbReference type="GO" id="GO:0003746">
    <property type="term" value="F:translation elongation factor activity"/>
    <property type="evidence" value="ECO:0007669"/>
    <property type="project" value="UniProtKB-KW"/>
</dbReference>